<evidence type="ECO:0000256" key="1">
    <source>
        <dbReference type="SAM" id="Phobius"/>
    </source>
</evidence>
<evidence type="ECO:0008006" key="4">
    <source>
        <dbReference type="Google" id="ProtNLM"/>
    </source>
</evidence>
<reference evidence="2 3" key="1">
    <citation type="submission" date="2013-11" db="EMBL/GenBank/DDBJ databases">
        <title>The Damaraland mole rat (Fukomys damarensis) genome and evolution of African mole rats.</title>
        <authorList>
            <person name="Gladyshev V.N."/>
            <person name="Fang X."/>
        </authorList>
    </citation>
    <scope>NUCLEOTIDE SEQUENCE [LARGE SCALE GENOMIC DNA]</scope>
    <source>
        <tissue evidence="2">Liver</tissue>
    </source>
</reference>
<evidence type="ECO:0000313" key="3">
    <source>
        <dbReference type="Proteomes" id="UP000028990"/>
    </source>
</evidence>
<dbReference type="Proteomes" id="UP000028990">
    <property type="component" value="Unassembled WGS sequence"/>
</dbReference>
<organism evidence="2 3">
    <name type="scientific">Fukomys damarensis</name>
    <name type="common">Damaraland mole rat</name>
    <name type="synonym">Cryptomys damarensis</name>
    <dbReference type="NCBI Taxonomy" id="885580"/>
    <lineage>
        <taxon>Eukaryota</taxon>
        <taxon>Metazoa</taxon>
        <taxon>Chordata</taxon>
        <taxon>Craniata</taxon>
        <taxon>Vertebrata</taxon>
        <taxon>Euteleostomi</taxon>
        <taxon>Mammalia</taxon>
        <taxon>Eutheria</taxon>
        <taxon>Euarchontoglires</taxon>
        <taxon>Glires</taxon>
        <taxon>Rodentia</taxon>
        <taxon>Hystricomorpha</taxon>
        <taxon>Bathyergidae</taxon>
        <taxon>Fukomys</taxon>
    </lineage>
</organism>
<name>A0A091D8P9_FUKDA</name>
<keyword evidence="1" id="KW-0812">Transmembrane</keyword>
<evidence type="ECO:0000313" key="2">
    <source>
        <dbReference type="EMBL" id="KFO26858.1"/>
    </source>
</evidence>
<dbReference type="eggNOG" id="ENOG502SYE8">
    <property type="taxonomic scope" value="Eukaryota"/>
</dbReference>
<keyword evidence="1" id="KW-0472">Membrane</keyword>
<protein>
    <recommendedName>
        <fullName evidence="4">Small leucine-rich protein 1</fullName>
    </recommendedName>
</protein>
<proteinExistence type="predicted"/>
<dbReference type="EMBL" id="KN123079">
    <property type="protein sequence ID" value="KFO26858.1"/>
    <property type="molecule type" value="Genomic_DNA"/>
</dbReference>
<accession>A0A091D8P9</accession>
<gene>
    <name evidence="2" type="ORF">H920_11753</name>
</gene>
<keyword evidence="3" id="KW-1185">Reference proteome</keyword>
<dbReference type="AlphaFoldDB" id="A0A091D8P9"/>
<feature type="transmembrane region" description="Helical" evidence="1">
    <location>
        <begin position="20"/>
        <end position="40"/>
    </location>
</feature>
<sequence>MQSAVSPVLSAFMSELPSWLLFVGGFLPVALLLFLLIACFRVHLMEVNKELSQTPDGQSMGKDCSSLSQRMKWRKCQEHQIFLDMLNGLDT</sequence>
<keyword evidence="1" id="KW-1133">Transmembrane helix</keyword>